<keyword evidence="2" id="KW-1185">Reference proteome</keyword>
<accession>A0ABS8ELV8</accession>
<evidence type="ECO:0000313" key="1">
    <source>
        <dbReference type="EMBL" id="MCC1484011.1"/>
    </source>
</evidence>
<sequence>MKIKNLILTIAIVITANGLFAQANILNAKIAEEIGLKTEGQLLLDNDRPLEYGYVDDRDRLFSKMTWEKVVLEERVNFPLYYPIDTNNIGVDRRSLFHVLWNAVKSGDISTVYADSYFAQERTLEELRGSMRKVDTLDAGIDQYNAEGKVDPEYITQRDIEAFDILEYHMKGLWYFDKRQGEMKYRLLAIAPAAPDVNYIDTDDEANKEPVPLFWVFFPEARDILHEAKAFNDRNSAMSISFDHILNARRFNGYMYKEENVYGDREVKDYIKDNALMQLMESDRIKDKIRSFEHDMWNY</sequence>
<protein>
    <submittedName>
        <fullName evidence="1">Gliding motility protein GldN</fullName>
    </submittedName>
</protein>
<dbReference type="NCBIfam" id="TIGR03523">
    <property type="entry name" value="GldN"/>
    <property type="match status" value="1"/>
</dbReference>
<reference evidence="2" key="2">
    <citation type="submission" date="2023-07" db="EMBL/GenBank/DDBJ databases">
        <title>Genome of Winogradskyella sp. E313.</title>
        <authorList>
            <person name="Zhou Y."/>
        </authorList>
    </citation>
    <scope>NUCLEOTIDE SEQUENCE [LARGE SCALE GENOMIC DNA]</scope>
    <source>
        <strain evidence="2">E313</strain>
    </source>
</reference>
<dbReference type="Pfam" id="PF19841">
    <property type="entry name" value="GldN"/>
    <property type="match status" value="1"/>
</dbReference>
<gene>
    <name evidence="1" type="primary">gldN</name>
    <name evidence="1" type="ORF">J1C55_05355</name>
</gene>
<proteinExistence type="predicted"/>
<dbReference type="RefSeq" id="WP_227476460.1">
    <property type="nucleotide sequence ID" value="NZ_JAFMPT010000005.1"/>
</dbReference>
<dbReference type="EMBL" id="JAFMPT010000005">
    <property type="protein sequence ID" value="MCC1484011.1"/>
    <property type="molecule type" value="Genomic_DNA"/>
</dbReference>
<organism evidence="1 2">
    <name type="scientific">Winogradskyella immobilis</name>
    <dbReference type="NCBI Taxonomy" id="2816852"/>
    <lineage>
        <taxon>Bacteria</taxon>
        <taxon>Pseudomonadati</taxon>
        <taxon>Bacteroidota</taxon>
        <taxon>Flavobacteriia</taxon>
        <taxon>Flavobacteriales</taxon>
        <taxon>Flavobacteriaceae</taxon>
        <taxon>Winogradskyella</taxon>
    </lineage>
</organism>
<dbReference type="InterPro" id="IPR019847">
    <property type="entry name" value="Gliding_motility_assoc_GldN"/>
</dbReference>
<reference evidence="2" key="1">
    <citation type="submission" date="2021-03" db="EMBL/GenBank/DDBJ databases">
        <title>Genome of Cognatishimia sp. F0-27.</title>
        <authorList>
            <person name="Ping X."/>
        </authorList>
    </citation>
    <scope>NUCLEOTIDE SEQUENCE [LARGE SCALE GENOMIC DNA]</scope>
    <source>
        <strain evidence="2">E313</strain>
    </source>
</reference>
<dbReference type="Proteomes" id="UP000778797">
    <property type="component" value="Unassembled WGS sequence"/>
</dbReference>
<name>A0ABS8ELV8_9FLAO</name>
<comment type="caution">
    <text evidence="1">The sequence shown here is derived from an EMBL/GenBank/DDBJ whole genome shotgun (WGS) entry which is preliminary data.</text>
</comment>
<evidence type="ECO:0000313" key="2">
    <source>
        <dbReference type="Proteomes" id="UP000778797"/>
    </source>
</evidence>